<dbReference type="EMBL" id="KY709212">
    <property type="protein sequence ID" value="ARO91259.1"/>
    <property type="molecule type" value="Genomic_DNA"/>
</dbReference>
<geneLocation type="plastid" evidence="6"/>
<dbReference type="HAMAP" id="MF_00500">
    <property type="entry name" value="Ribosomal_bS20"/>
    <property type="match status" value="1"/>
</dbReference>
<reference evidence="7" key="1">
    <citation type="journal article" date="2016" name="BMC Biol.">
        <title>Parallel evolution of highly conserved plastid genome architecture in red seaweeds and seed plants.</title>
        <authorList>
            <person name="Lee J."/>
            <person name="Cho C.H."/>
            <person name="Park S.I."/>
            <person name="Choi J.W."/>
            <person name="Song H.S."/>
            <person name="West J.A."/>
            <person name="Bhattacharya D."/>
            <person name="Yoon H.S."/>
        </authorList>
    </citation>
    <scope>NUCLEOTIDE SEQUENCE</scope>
</reference>
<protein>
    <submittedName>
        <fullName evidence="6 7">Ribosomal protein S20</fullName>
    </submittedName>
</protein>
<reference evidence="6" key="2">
    <citation type="submission" date="2017-03" db="EMBL/GenBank/DDBJ databases">
        <title>The new red algal subphylum Proteorhodophytina comprises the largest and most divergent plastid genomes known.</title>
        <authorList>
            <person name="Munoz-Gomez S.A."/>
            <person name="Mejia-Franco F.G."/>
            <person name="Durnin K."/>
            <person name="Morgan C."/>
            <person name="Grisdale C.J."/>
            <person name="Archibald J.M."/>
            <person name="Slamovits C.H."/>
        </authorList>
    </citation>
    <scope>NUCLEOTIDE SEQUENCE</scope>
    <source>
        <strain evidence="6">UTEX LB2715</strain>
    </source>
</reference>
<comment type="similarity">
    <text evidence="1">Belongs to the bacterial ribosomal protein bS20 family.</text>
</comment>
<dbReference type="Pfam" id="PF01649">
    <property type="entry name" value="Ribosomal_S20p"/>
    <property type="match status" value="1"/>
</dbReference>
<keyword evidence="3" id="KW-0694">RNA-binding</keyword>
<keyword evidence="4 6" id="KW-0689">Ribosomal protein</keyword>
<organism evidence="6">
    <name type="scientific">Rhodochaete parvula</name>
    <dbReference type="NCBI Taxonomy" id="110510"/>
    <lineage>
        <taxon>Eukaryota</taxon>
        <taxon>Rhodophyta</taxon>
        <taxon>Compsopogonophyceae</taxon>
        <taxon>Rhodochaetales</taxon>
        <taxon>Rhodochaetaceae</taxon>
        <taxon>Rhodochaete</taxon>
    </lineage>
</organism>
<keyword evidence="6" id="KW-0150">Chloroplast</keyword>
<keyword evidence="5" id="KW-0687">Ribonucleoprotein</keyword>
<name>A0A1X9PUR8_9RHOD</name>
<dbReference type="EMBL" id="KX284728">
    <property type="protein sequence ID" value="ASK39661.1"/>
    <property type="molecule type" value="Genomic_DNA"/>
</dbReference>
<dbReference type="AlphaFoldDB" id="A0A1X9PUR8"/>
<dbReference type="InterPro" id="IPR036510">
    <property type="entry name" value="Ribosomal_bS20_sf"/>
</dbReference>
<dbReference type="PANTHER" id="PTHR33398:SF1">
    <property type="entry name" value="SMALL RIBOSOMAL SUBUNIT PROTEIN BS20C"/>
    <property type="match status" value="1"/>
</dbReference>
<evidence type="ECO:0000313" key="7">
    <source>
        <dbReference type="EMBL" id="ASK39661.1"/>
    </source>
</evidence>
<dbReference type="PANTHER" id="PTHR33398">
    <property type="entry name" value="30S RIBOSOMAL PROTEIN S20"/>
    <property type="match status" value="1"/>
</dbReference>
<sequence length="93" mass="10747">MVIKKKSAIKRIKVAERNRLSNQSYKSSIKTLIKKYFLLLNDFKLSTIDKDQINTQVNKIYSKIDKATKVGVFHKNTAARKKSSIAKFLKTLE</sequence>
<reference evidence="7" key="3">
    <citation type="submission" date="2017-07" db="EMBL/GenBank/DDBJ databases">
        <authorList>
            <person name="Sun Z.S."/>
            <person name="Albrecht U."/>
            <person name="Echele G."/>
            <person name="Lee C.C."/>
        </authorList>
    </citation>
    <scope>NUCLEOTIDE SEQUENCE</scope>
</reference>
<gene>
    <name evidence="6" type="primary">rps20</name>
    <name evidence="7" type="ORF">Rhodc_121</name>
</gene>
<evidence type="ECO:0000313" key="6">
    <source>
        <dbReference type="EMBL" id="ARO91259.1"/>
    </source>
</evidence>
<keyword evidence="2" id="KW-0699">rRNA-binding</keyword>
<dbReference type="GO" id="GO:0006412">
    <property type="term" value="P:translation"/>
    <property type="evidence" value="ECO:0007669"/>
    <property type="project" value="InterPro"/>
</dbReference>
<dbReference type="InterPro" id="IPR002583">
    <property type="entry name" value="Ribosomal_bS20"/>
</dbReference>
<dbReference type="GO" id="GO:0003735">
    <property type="term" value="F:structural constituent of ribosome"/>
    <property type="evidence" value="ECO:0007669"/>
    <property type="project" value="InterPro"/>
</dbReference>
<dbReference type="Gene3D" id="1.20.58.110">
    <property type="entry name" value="Ribosomal protein S20"/>
    <property type="match status" value="1"/>
</dbReference>
<evidence type="ECO:0000256" key="5">
    <source>
        <dbReference type="ARBA" id="ARBA00023274"/>
    </source>
</evidence>
<evidence type="ECO:0000256" key="1">
    <source>
        <dbReference type="ARBA" id="ARBA00007634"/>
    </source>
</evidence>
<dbReference type="NCBIfam" id="TIGR00029">
    <property type="entry name" value="S20"/>
    <property type="match status" value="1"/>
</dbReference>
<dbReference type="GO" id="GO:0015935">
    <property type="term" value="C:small ribosomal subunit"/>
    <property type="evidence" value="ECO:0007669"/>
    <property type="project" value="TreeGrafter"/>
</dbReference>
<evidence type="ECO:0000256" key="3">
    <source>
        <dbReference type="ARBA" id="ARBA00022884"/>
    </source>
</evidence>
<proteinExistence type="inferred from homology"/>
<accession>A0A1X9PUR8</accession>
<keyword evidence="6" id="KW-0934">Plastid</keyword>
<dbReference type="GO" id="GO:0070181">
    <property type="term" value="F:small ribosomal subunit rRNA binding"/>
    <property type="evidence" value="ECO:0007669"/>
    <property type="project" value="TreeGrafter"/>
</dbReference>
<evidence type="ECO:0000256" key="4">
    <source>
        <dbReference type="ARBA" id="ARBA00022980"/>
    </source>
</evidence>
<dbReference type="SUPFAM" id="SSF46992">
    <property type="entry name" value="Ribosomal protein S20"/>
    <property type="match status" value="1"/>
</dbReference>
<evidence type="ECO:0000256" key="2">
    <source>
        <dbReference type="ARBA" id="ARBA00022730"/>
    </source>
</evidence>